<evidence type="ECO:0000313" key="9">
    <source>
        <dbReference type="Proteomes" id="UP000008311"/>
    </source>
</evidence>
<keyword evidence="5 6" id="KW-0472">Membrane</keyword>
<dbReference type="Pfam" id="PF00892">
    <property type="entry name" value="EamA"/>
    <property type="match status" value="1"/>
</dbReference>
<keyword evidence="3 6" id="KW-0812">Transmembrane</keyword>
<evidence type="ECO:0000256" key="1">
    <source>
        <dbReference type="ARBA" id="ARBA00004141"/>
    </source>
</evidence>
<feature type="domain" description="EamA" evidence="7">
    <location>
        <begin position="29"/>
        <end position="122"/>
    </location>
</feature>
<keyword evidence="4 6" id="KW-1133">Transmembrane helix</keyword>
<accession>B9RUC9</accession>
<evidence type="ECO:0000256" key="2">
    <source>
        <dbReference type="ARBA" id="ARBA00007635"/>
    </source>
</evidence>
<evidence type="ECO:0000256" key="6">
    <source>
        <dbReference type="RuleBase" id="RU363077"/>
    </source>
</evidence>
<dbReference type="InterPro" id="IPR030184">
    <property type="entry name" value="WAT1-related"/>
</dbReference>
<feature type="transmembrane region" description="Helical" evidence="6">
    <location>
        <begin position="74"/>
        <end position="93"/>
    </location>
</feature>
<dbReference type="STRING" id="3988.B9RUC9"/>
<dbReference type="AlphaFoldDB" id="B9RUC9"/>
<evidence type="ECO:0000313" key="8">
    <source>
        <dbReference type="EMBL" id="EEF44916.1"/>
    </source>
</evidence>
<comment type="subcellular location">
    <subcellularLocation>
        <location evidence="1 6">Membrane</location>
        <topology evidence="1 6">Multi-pass membrane protein</topology>
    </subcellularLocation>
</comment>
<reference evidence="9" key="1">
    <citation type="journal article" date="2010" name="Nat. Biotechnol.">
        <title>Draft genome sequence of the oilseed species Ricinus communis.</title>
        <authorList>
            <person name="Chan A.P."/>
            <person name="Crabtree J."/>
            <person name="Zhao Q."/>
            <person name="Lorenzi H."/>
            <person name="Orvis J."/>
            <person name="Puiu D."/>
            <person name="Melake-Berhan A."/>
            <person name="Jones K.M."/>
            <person name="Redman J."/>
            <person name="Chen G."/>
            <person name="Cahoon E.B."/>
            <person name="Gedil M."/>
            <person name="Stanke M."/>
            <person name="Haas B.J."/>
            <person name="Wortman J.R."/>
            <person name="Fraser-Liggett C.M."/>
            <person name="Ravel J."/>
            <person name="Rabinowicz P.D."/>
        </authorList>
    </citation>
    <scope>NUCLEOTIDE SEQUENCE [LARGE SCALE GENOMIC DNA]</scope>
    <source>
        <strain evidence="9">cv. Hale</strain>
    </source>
</reference>
<evidence type="ECO:0000256" key="5">
    <source>
        <dbReference type="ARBA" id="ARBA00023136"/>
    </source>
</evidence>
<dbReference type="GO" id="GO:0016020">
    <property type="term" value="C:membrane"/>
    <property type="evidence" value="ECO:0007669"/>
    <property type="project" value="UniProtKB-SubCell"/>
</dbReference>
<dbReference type="InterPro" id="IPR037185">
    <property type="entry name" value="EmrE-like"/>
</dbReference>
<dbReference type="GO" id="GO:0022857">
    <property type="term" value="F:transmembrane transporter activity"/>
    <property type="evidence" value="ECO:0007669"/>
    <property type="project" value="InterPro"/>
</dbReference>
<evidence type="ECO:0000256" key="4">
    <source>
        <dbReference type="ARBA" id="ARBA00022989"/>
    </source>
</evidence>
<keyword evidence="9" id="KW-1185">Reference proteome</keyword>
<dbReference type="eggNOG" id="ENOG502R1WM">
    <property type="taxonomic scope" value="Eukaryota"/>
</dbReference>
<organism evidence="8 9">
    <name type="scientific">Ricinus communis</name>
    <name type="common">Castor bean</name>
    <dbReference type="NCBI Taxonomy" id="3988"/>
    <lineage>
        <taxon>Eukaryota</taxon>
        <taxon>Viridiplantae</taxon>
        <taxon>Streptophyta</taxon>
        <taxon>Embryophyta</taxon>
        <taxon>Tracheophyta</taxon>
        <taxon>Spermatophyta</taxon>
        <taxon>Magnoliopsida</taxon>
        <taxon>eudicotyledons</taxon>
        <taxon>Gunneridae</taxon>
        <taxon>Pentapetalae</taxon>
        <taxon>rosids</taxon>
        <taxon>fabids</taxon>
        <taxon>Malpighiales</taxon>
        <taxon>Euphorbiaceae</taxon>
        <taxon>Acalyphoideae</taxon>
        <taxon>Acalypheae</taxon>
        <taxon>Ricinus</taxon>
    </lineage>
</organism>
<sequence length="133" mass="14895">MAWRDYSRSNVVPFTAMVAVECSNVYTNTLIKAATLKGMSYYVLIVYTFAISTLVLLPLSVIFRSAAVLSLIKFPLMLTIFLLGLIGCLAQVFRCKGIEYSSPSLASAMSNLTPAFTFILAINFRFFFVYFCY</sequence>
<evidence type="ECO:0000259" key="7">
    <source>
        <dbReference type="Pfam" id="PF00892"/>
    </source>
</evidence>
<evidence type="ECO:0000256" key="3">
    <source>
        <dbReference type="ARBA" id="ARBA00022692"/>
    </source>
</evidence>
<name>B9RUC9_RICCO</name>
<dbReference type="EMBL" id="EQ973817">
    <property type="protein sequence ID" value="EEF44916.1"/>
    <property type="molecule type" value="Genomic_DNA"/>
</dbReference>
<feature type="transmembrane region" description="Helical" evidence="6">
    <location>
        <begin position="113"/>
        <end position="132"/>
    </location>
</feature>
<gene>
    <name evidence="8" type="ORF">RCOM_0851820</name>
</gene>
<proteinExistence type="inferred from homology"/>
<feature type="transmembrane region" description="Helical" evidence="6">
    <location>
        <begin position="39"/>
        <end position="62"/>
    </location>
</feature>
<dbReference type="SUPFAM" id="SSF103481">
    <property type="entry name" value="Multidrug resistance efflux transporter EmrE"/>
    <property type="match status" value="1"/>
</dbReference>
<comment type="caution">
    <text evidence="6">Lacks conserved residue(s) required for the propagation of feature annotation.</text>
</comment>
<protein>
    <recommendedName>
        <fullName evidence="6">WAT1-related protein</fullName>
    </recommendedName>
</protein>
<dbReference type="Proteomes" id="UP000008311">
    <property type="component" value="Unassembled WGS sequence"/>
</dbReference>
<dbReference type="InParanoid" id="B9RUC9"/>
<dbReference type="PANTHER" id="PTHR31218">
    <property type="entry name" value="WAT1-RELATED PROTEIN"/>
    <property type="match status" value="1"/>
</dbReference>
<dbReference type="InterPro" id="IPR000620">
    <property type="entry name" value="EamA_dom"/>
</dbReference>
<comment type="similarity">
    <text evidence="2 6">Belongs to the drug/metabolite transporter (DMT) superfamily. Plant drug/metabolite exporter (P-DME) (TC 2.A.7.4) family.</text>
</comment>